<dbReference type="Pfam" id="PF03872">
    <property type="entry name" value="RseA_N"/>
    <property type="match status" value="1"/>
</dbReference>
<sequence>MDVVTKMDDLSKREQLSAWMDGELPPAEHGQAWEALRDPEAVRTWEMYHLIGDVMRSDDLARRPDVSFVLGLRERLQKEAIPPSALPVAETAAMTPTTEAANASVFRWKFIAGLASVTAVAVVGWAAWGLQGASSGAGPAMASATPAAAPTAAPPATVAVAEGPDGQQVMLRDPRLDELLAAHKQFGNTNTLQMPAGFLRNATFDSSGR</sequence>
<dbReference type="InterPro" id="IPR005572">
    <property type="entry name" value="Anti-sigma_E_RseA_N"/>
</dbReference>
<dbReference type="Proteomes" id="UP001501788">
    <property type="component" value="Unassembled WGS sequence"/>
</dbReference>
<evidence type="ECO:0000313" key="2">
    <source>
        <dbReference type="EMBL" id="GAA4428244.1"/>
    </source>
</evidence>
<name>A0ABP8LEM9_9BURK</name>
<organism evidence="2 3">
    <name type="scientific">Acidovorax lacteus</name>
    <dbReference type="NCBI Taxonomy" id="1924988"/>
    <lineage>
        <taxon>Bacteria</taxon>
        <taxon>Pseudomonadati</taxon>
        <taxon>Pseudomonadota</taxon>
        <taxon>Betaproteobacteria</taxon>
        <taxon>Burkholderiales</taxon>
        <taxon>Comamonadaceae</taxon>
        <taxon>Acidovorax</taxon>
    </lineage>
</organism>
<accession>A0ABP8LEM9</accession>
<comment type="caution">
    <text evidence="2">The sequence shown here is derived from an EMBL/GenBank/DDBJ whole genome shotgun (WGS) entry which is preliminary data.</text>
</comment>
<dbReference type="Gene3D" id="1.10.10.880">
    <property type="entry name" value="Anti sigma-E protein RseA, N-terminal domain"/>
    <property type="match status" value="1"/>
</dbReference>
<evidence type="ECO:0000259" key="1">
    <source>
        <dbReference type="Pfam" id="PF03872"/>
    </source>
</evidence>
<gene>
    <name evidence="2" type="ORF">GCM10023090_26700</name>
</gene>
<dbReference type="PANTHER" id="PTHR38104">
    <property type="match status" value="1"/>
</dbReference>
<dbReference type="CDD" id="cd16328">
    <property type="entry name" value="RseA_N"/>
    <property type="match status" value="1"/>
</dbReference>
<feature type="domain" description="Anti sigma-E protein RseA N-terminal" evidence="1">
    <location>
        <begin position="13"/>
        <end position="86"/>
    </location>
</feature>
<protein>
    <recommendedName>
        <fullName evidence="1">Anti sigma-E protein RseA N-terminal domain-containing protein</fullName>
    </recommendedName>
</protein>
<dbReference type="EMBL" id="BAABEX010000029">
    <property type="protein sequence ID" value="GAA4428244.1"/>
    <property type="molecule type" value="Genomic_DNA"/>
</dbReference>
<dbReference type="InterPro" id="IPR036147">
    <property type="entry name" value="Anti-sigma_E_RseA_N_sf"/>
</dbReference>
<dbReference type="SUPFAM" id="SSF89069">
    <property type="entry name" value="N-terminal, cytoplasmic domain of anti-sigmaE factor RseA"/>
    <property type="match status" value="1"/>
</dbReference>
<keyword evidence="3" id="KW-1185">Reference proteome</keyword>
<dbReference type="PANTHER" id="PTHR38104:SF1">
    <property type="entry name" value="ANTI-SIGMA-E FACTOR RSEA"/>
    <property type="match status" value="1"/>
</dbReference>
<reference evidence="3" key="1">
    <citation type="journal article" date="2019" name="Int. J. Syst. Evol. Microbiol.">
        <title>The Global Catalogue of Microorganisms (GCM) 10K type strain sequencing project: providing services to taxonomists for standard genome sequencing and annotation.</title>
        <authorList>
            <consortium name="The Broad Institute Genomics Platform"/>
            <consortium name="The Broad Institute Genome Sequencing Center for Infectious Disease"/>
            <person name="Wu L."/>
            <person name="Ma J."/>
        </authorList>
    </citation>
    <scope>NUCLEOTIDE SEQUENCE [LARGE SCALE GENOMIC DNA]</scope>
    <source>
        <strain evidence="3">JCM 31890</strain>
    </source>
</reference>
<proteinExistence type="predicted"/>
<evidence type="ECO:0000313" key="3">
    <source>
        <dbReference type="Proteomes" id="UP001501788"/>
    </source>
</evidence>
<dbReference type="InterPro" id="IPR052383">
    <property type="entry name" value="Anti-sigma-E_RseA-like"/>
</dbReference>